<feature type="compositionally biased region" description="Polar residues" evidence="1">
    <location>
        <begin position="73"/>
        <end position="90"/>
    </location>
</feature>
<reference evidence="2" key="2">
    <citation type="submission" date="2021-01" db="UniProtKB">
        <authorList>
            <consortium name="EnsemblPlants"/>
        </authorList>
    </citation>
    <scope>IDENTIFICATION</scope>
</reference>
<dbReference type="AlphaFoldDB" id="A0A7N2M734"/>
<feature type="region of interest" description="Disordered" evidence="1">
    <location>
        <begin position="1"/>
        <end position="22"/>
    </location>
</feature>
<proteinExistence type="predicted"/>
<feature type="compositionally biased region" description="Polar residues" evidence="1">
    <location>
        <begin position="52"/>
        <end position="64"/>
    </location>
</feature>
<organism evidence="2 3">
    <name type="scientific">Quercus lobata</name>
    <name type="common">Valley oak</name>
    <dbReference type="NCBI Taxonomy" id="97700"/>
    <lineage>
        <taxon>Eukaryota</taxon>
        <taxon>Viridiplantae</taxon>
        <taxon>Streptophyta</taxon>
        <taxon>Embryophyta</taxon>
        <taxon>Tracheophyta</taxon>
        <taxon>Spermatophyta</taxon>
        <taxon>Magnoliopsida</taxon>
        <taxon>eudicotyledons</taxon>
        <taxon>Gunneridae</taxon>
        <taxon>Pentapetalae</taxon>
        <taxon>rosids</taxon>
        <taxon>fabids</taxon>
        <taxon>Fagales</taxon>
        <taxon>Fagaceae</taxon>
        <taxon>Quercus</taxon>
    </lineage>
</organism>
<dbReference type="EnsemblPlants" id="QL07p042697:mrna">
    <property type="protein sequence ID" value="QL07p042697:mrna"/>
    <property type="gene ID" value="QL07p042697"/>
</dbReference>
<dbReference type="Proteomes" id="UP000594261">
    <property type="component" value="Chromosome 7"/>
</dbReference>
<accession>A0A7N2M734</accession>
<evidence type="ECO:0000313" key="2">
    <source>
        <dbReference type="EnsemblPlants" id="QL07p042697:mrna"/>
    </source>
</evidence>
<keyword evidence="3" id="KW-1185">Reference proteome</keyword>
<dbReference type="EMBL" id="LRBV02000007">
    <property type="status" value="NOT_ANNOTATED_CDS"/>
    <property type="molecule type" value="Genomic_DNA"/>
</dbReference>
<reference evidence="2 3" key="1">
    <citation type="journal article" date="2016" name="G3 (Bethesda)">
        <title>First Draft Assembly and Annotation of the Genome of a California Endemic Oak Quercus lobata Nee (Fagaceae).</title>
        <authorList>
            <person name="Sork V.L."/>
            <person name="Fitz-Gibbon S.T."/>
            <person name="Puiu D."/>
            <person name="Crepeau M."/>
            <person name="Gugger P.F."/>
            <person name="Sherman R."/>
            <person name="Stevens K."/>
            <person name="Langley C.H."/>
            <person name="Pellegrini M."/>
            <person name="Salzberg S.L."/>
        </authorList>
    </citation>
    <scope>NUCLEOTIDE SEQUENCE [LARGE SCALE GENOMIC DNA]</scope>
    <source>
        <strain evidence="2 3">cv. SW786</strain>
    </source>
</reference>
<sequence>MHPIKSTPAIAQVRSQERDAKVTQLENQVASLTEKVNRYENLEEQMTQLMQLVQNQQNHSSEANQGGFGLHHQSPTPYRSHASSHQETSI</sequence>
<evidence type="ECO:0000313" key="3">
    <source>
        <dbReference type="Proteomes" id="UP000594261"/>
    </source>
</evidence>
<evidence type="ECO:0000256" key="1">
    <source>
        <dbReference type="SAM" id="MobiDB-lite"/>
    </source>
</evidence>
<protein>
    <submittedName>
        <fullName evidence="2">Uncharacterized protein</fullName>
    </submittedName>
</protein>
<dbReference type="Gramene" id="QL07p042697:mrna">
    <property type="protein sequence ID" value="QL07p042697:mrna"/>
    <property type="gene ID" value="QL07p042697"/>
</dbReference>
<dbReference type="InParanoid" id="A0A7N2M734"/>
<name>A0A7N2M734_QUELO</name>
<feature type="region of interest" description="Disordered" evidence="1">
    <location>
        <begin position="52"/>
        <end position="90"/>
    </location>
</feature>